<keyword evidence="1 3" id="KW-0378">Hydrolase</keyword>
<dbReference type="Pfam" id="PF12697">
    <property type="entry name" value="Abhydrolase_6"/>
    <property type="match status" value="1"/>
</dbReference>
<dbReference type="GO" id="GO:0016787">
    <property type="term" value="F:hydrolase activity"/>
    <property type="evidence" value="ECO:0007669"/>
    <property type="project" value="UniProtKB-KW"/>
</dbReference>
<gene>
    <name evidence="3" type="ORF">FIM25_14030</name>
</gene>
<sequence length="262" mass="29331">MELHTRGKNMATKLSFIHGMWGSPELWSKQKNFFSEKGYTLSIPALLHHQPPGNPEKVAGCGIADYVKDLEEKLSQDAENTILIGHSMGGLLAQILALRHPFKAILLITPAPPAEVPGFDPASFITFLPVAFLGDFRKKAILPNSRSFHRITGGRLAPETEKQLFSCLVPESGKAFFEMAFPFFTPSAITSVPATKIHCPVAVFCGGKDLVTPPSVVKKIHRYYPKARLFYYPDLSHGMLWEPEWEEVAQDMLRWIQEVEKL</sequence>
<evidence type="ECO:0000313" key="3">
    <source>
        <dbReference type="EMBL" id="TYT73668.1"/>
    </source>
</evidence>
<evidence type="ECO:0000256" key="1">
    <source>
        <dbReference type="ARBA" id="ARBA00022801"/>
    </source>
</evidence>
<evidence type="ECO:0000259" key="2">
    <source>
        <dbReference type="Pfam" id="PF12697"/>
    </source>
</evidence>
<proteinExistence type="predicted"/>
<keyword evidence="4" id="KW-1185">Reference proteome</keyword>
<dbReference type="Gene3D" id="3.40.50.1820">
    <property type="entry name" value="alpha/beta hydrolase"/>
    <property type="match status" value="1"/>
</dbReference>
<dbReference type="InterPro" id="IPR000073">
    <property type="entry name" value="AB_hydrolase_1"/>
</dbReference>
<dbReference type="AlphaFoldDB" id="A0A5S5MD75"/>
<name>A0A5S5MD75_9BACT</name>
<dbReference type="EMBL" id="VDMB01000023">
    <property type="protein sequence ID" value="TYT73668.1"/>
    <property type="molecule type" value="Genomic_DNA"/>
</dbReference>
<dbReference type="GO" id="GO:0016020">
    <property type="term" value="C:membrane"/>
    <property type="evidence" value="ECO:0007669"/>
    <property type="project" value="TreeGrafter"/>
</dbReference>
<dbReference type="Proteomes" id="UP000321899">
    <property type="component" value="Unassembled WGS sequence"/>
</dbReference>
<dbReference type="SUPFAM" id="SSF53474">
    <property type="entry name" value="alpha/beta-Hydrolases"/>
    <property type="match status" value="1"/>
</dbReference>
<reference evidence="3 4" key="1">
    <citation type="submission" date="2019-06" db="EMBL/GenBank/DDBJ databases">
        <title>Desulfobotulus mexicanus sp. nov., a novel sulfate-reducing bacterium isolated from the sediment of an alkaline crater lake in Mexico.</title>
        <authorList>
            <person name="Hirschler-Rea A."/>
        </authorList>
    </citation>
    <scope>NUCLEOTIDE SEQUENCE [LARGE SCALE GENOMIC DNA]</scope>
    <source>
        <strain evidence="3 4">PAR22N</strain>
    </source>
</reference>
<dbReference type="InterPro" id="IPR029058">
    <property type="entry name" value="AB_hydrolase_fold"/>
</dbReference>
<dbReference type="PANTHER" id="PTHR43798:SF31">
    <property type="entry name" value="AB HYDROLASE SUPERFAMILY PROTEIN YCLE"/>
    <property type="match status" value="1"/>
</dbReference>
<dbReference type="InterPro" id="IPR050266">
    <property type="entry name" value="AB_hydrolase_sf"/>
</dbReference>
<evidence type="ECO:0000313" key="4">
    <source>
        <dbReference type="Proteomes" id="UP000321899"/>
    </source>
</evidence>
<dbReference type="PANTHER" id="PTHR43798">
    <property type="entry name" value="MONOACYLGLYCEROL LIPASE"/>
    <property type="match status" value="1"/>
</dbReference>
<organism evidence="3 4">
    <name type="scientific">Desulfobotulus mexicanus</name>
    <dbReference type="NCBI Taxonomy" id="2586642"/>
    <lineage>
        <taxon>Bacteria</taxon>
        <taxon>Pseudomonadati</taxon>
        <taxon>Thermodesulfobacteriota</taxon>
        <taxon>Desulfobacteria</taxon>
        <taxon>Desulfobacterales</taxon>
        <taxon>Desulfobacteraceae</taxon>
        <taxon>Desulfobotulus</taxon>
    </lineage>
</organism>
<protein>
    <submittedName>
        <fullName evidence="3">Alpha/beta hydrolase</fullName>
    </submittedName>
</protein>
<dbReference type="OrthoDB" id="9806902at2"/>
<feature type="domain" description="AB hydrolase-1" evidence="2">
    <location>
        <begin position="16"/>
        <end position="250"/>
    </location>
</feature>
<comment type="caution">
    <text evidence="3">The sequence shown here is derived from an EMBL/GenBank/DDBJ whole genome shotgun (WGS) entry which is preliminary data.</text>
</comment>
<accession>A0A5S5MD75</accession>